<evidence type="ECO:0000256" key="1">
    <source>
        <dbReference type="SAM" id="Phobius"/>
    </source>
</evidence>
<keyword evidence="1" id="KW-0812">Transmembrane</keyword>
<proteinExistence type="predicted"/>
<keyword evidence="1" id="KW-0472">Membrane</keyword>
<dbReference type="Gramene" id="Os02t0518400-01">
    <property type="protein sequence ID" value="Os02t0518400-01"/>
    <property type="gene ID" value="Os02g0518400"/>
</dbReference>
<name>A0A0P0VJL4_ORYSJ</name>
<protein>
    <submittedName>
        <fullName evidence="2">Os02g0518400 protein</fullName>
    </submittedName>
</protein>
<reference evidence="3" key="2">
    <citation type="journal article" date="2008" name="Nucleic Acids Res.">
        <title>The rice annotation project database (RAP-DB): 2008 update.</title>
        <authorList>
            <consortium name="The rice annotation project (RAP)"/>
        </authorList>
    </citation>
    <scope>GENOME REANNOTATION</scope>
    <source>
        <strain evidence="3">cv. Nipponbare</strain>
    </source>
</reference>
<evidence type="ECO:0000313" key="2">
    <source>
        <dbReference type="EMBL" id="BAF08879.1"/>
    </source>
</evidence>
<dbReference type="KEGG" id="dosa:Os02g0518400"/>
<dbReference type="AlphaFoldDB" id="A0A0P0VJL4"/>
<sequence length="90" mass="10093">MVSPSSAGTTVRLALVLVLGAWWYLGALKVSTACHPMQILRPERGWKVCQMNRSPIWLLLVISGLSICIGFVQRWVFLDLLTDLSMNFIC</sequence>
<feature type="transmembrane region" description="Helical" evidence="1">
    <location>
        <begin position="56"/>
        <end position="77"/>
    </location>
</feature>
<feature type="transmembrane region" description="Helical" evidence="1">
    <location>
        <begin position="12"/>
        <end position="35"/>
    </location>
</feature>
<evidence type="ECO:0000313" key="3">
    <source>
        <dbReference type="Proteomes" id="UP000000763"/>
    </source>
</evidence>
<dbReference type="SMR" id="A0A0P0VJL4"/>
<dbReference type="EMBL" id="AP008208">
    <property type="protein sequence ID" value="BAF08879.1"/>
    <property type="molecule type" value="Genomic_DNA"/>
</dbReference>
<gene>
    <name evidence="2" type="ordered locus">Os02g0518400</name>
</gene>
<accession>A0A0P0VJL4</accession>
<organism evidence="2 3">
    <name type="scientific">Oryza sativa subsp. japonica</name>
    <name type="common">Rice</name>
    <dbReference type="NCBI Taxonomy" id="39947"/>
    <lineage>
        <taxon>Eukaryota</taxon>
        <taxon>Viridiplantae</taxon>
        <taxon>Streptophyta</taxon>
        <taxon>Embryophyta</taxon>
        <taxon>Tracheophyta</taxon>
        <taxon>Spermatophyta</taxon>
        <taxon>Magnoliopsida</taxon>
        <taxon>Liliopsida</taxon>
        <taxon>Poales</taxon>
        <taxon>Poaceae</taxon>
        <taxon>BOP clade</taxon>
        <taxon>Oryzoideae</taxon>
        <taxon>Oryzeae</taxon>
        <taxon>Oryzinae</taxon>
        <taxon>Oryza</taxon>
        <taxon>Oryza sativa</taxon>
    </lineage>
</organism>
<dbReference type="Proteomes" id="UP000000763">
    <property type="component" value="Chromosome 2"/>
</dbReference>
<reference evidence="2 3" key="1">
    <citation type="journal article" date="2005" name="Nature">
        <title>The map-based sequence of the rice genome.</title>
        <authorList>
            <consortium name="International rice genome sequencing project (IRGSP)"/>
            <person name="Matsumoto T."/>
            <person name="Wu J."/>
            <person name="Kanamori H."/>
            <person name="Katayose Y."/>
            <person name="Fujisawa M."/>
            <person name="Namiki N."/>
            <person name="Mizuno H."/>
            <person name="Yamamoto K."/>
            <person name="Antonio B.A."/>
            <person name="Baba T."/>
            <person name="Sakata K."/>
            <person name="Nagamura Y."/>
            <person name="Aoki H."/>
            <person name="Arikawa K."/>
            <person name="Arita K."/>
            <person name="Bito T."/>
            <person name="Chiden Y."/>
            <person name="Fujitsuka N."/>
            <person name="Fukunaka R."/>
            <person name="Hamada M."/>
            <person name="Harada C."/>
            <person name="Hayashi A."/>
            <person name="Hijishita S."/>
            <person name="Honda M."/>
            <person name="Hosokawa S."/>
            <person name="Ichikawa Y."/>
            <person name="Idonuma A."/>
            <person name="Iijima M."/>
            <person name="Ikeda M."/>
            <person name="Ikeno M."/>
            <person name="Ito K."/>
            <person name="Ito S."/>
            <person name="Ito T."/>
            <person name="Ito Y."/>
            <person name="Ito Y."/>
            <person name="Iwabuchi A."/>
            <person name="Kamiya K."/>
            <person name="Karasawa W."/>
            <person name="Kurita K."/>
            <person name="Katagiri S."/>
            <person name="Kikuta A."/>
            <person name="Kobayashi H."/>
            <person name="Kobayashi N."/>
            <person name="Machita K."/>
            <person name="Maehara T."/>
            <person name="Masukawa M."/>
            <person name="Mizubayashi T."/>
            <person name="Mukai Y."/>
            <person name="Nagasaki H."/>
            <person name="Nagata Y."/>
            <person name="Naito S."/>
            <person name="Nakashima M."/>
            <person name="Nakama Y."/>
            <person name="Nakamichi Y."/>
            <person name="Nakamura M."/>
            <person name="Meguro A."/>
            <person name="Negishi M."/>
            <person name="Ohta I."/>
            <person name="Ohta T."/>
            <person name="Okamoto M."/>
            <person name="Ono N."/>
            <person name="Saji S."/>
            <person name="Sakaguchi M."/>
            <person name="Sakai K."/>
            <person name="Shibata M."/>
            <person name="Shimokawa T."/>
            <person name="Song J."/>
            <person name="Takazaki Y."/>
            <person name="Terasawa K."/>
            <person name="Tsugane M."/>
            <person name="Tsuji K."/>
            <person name="Ueda S."/>
            <person name="Waki K."/>
            <person name="Yamagata H."/>
            <person name="Yamamoto M."/>
            <person name="Yamamoto S."/>
            <person name="Yamane H."/>
            <person name="Yoshiki S."/>
            <person name="Yoshihara R."/>
            <person name="Yukawa K."/>
            <person name="Zhong H."/>
            <person name="Yano M."/>
            <person name="Yuan Q."/>
            <person name="Ouyang S."/>
            <person name="Liu J."/>
            <person name="Jones K.M."/>
            <person name="Gansberger K."/>
            <person name="Moffat K."/>
            <person name="Hill J."/>
            <person name="Bera J."/>
            <person name="Fadrosh D."/>
            <person name="Jin S."/>
            <person name="Johri S."/>
            <person name="Kim M."/>
            <person name="Overton L."/>
            <person name="Reardon M."/>
            <person name="Tsitrin T."/>
            <person name="Vuong H."/>
            <person name="Weaver B."/>
            <person name="Ciecko A."/>
            <person name="Tallon L."/>
            <person name="Jackson J."/>
            <person name="Pai G."/>
            <person name="Aken S.V."/>
            <person name="Utterback T."/>
            <person name="Reidmuller S."/>
            <person name="Feldblyum T."/>
            <person name="Hsiao J."/>
            <person name="Zismann V."/>
            <person name="Iobst S."/>
            <person name="de Vazeille A.R."/>
            <person name="Buell C.R."/>
            <person name="Ying K."/>
            <person name="Li Y."/>
            <person name="Lu T."/>
            <person name="Huang Y."/>
            <person name="Zhao Q."/>
            <person name="Feng Q."/>
            <person name="Zhang L."/>
            <person name="Zhu J."/>
            <person name="Weng Q."/>
            <person name="Mu J."/>
            <person name="Lu Y."/>
            <person name="Fan D."/>
            <person name="Liu Y."/>
            <person name="Guan J."/>
            <person name="Zhang Y."/>
            <person name="Yu S."/>
            <person name="Liu X."/>
            <person name="Zhang Y."/>
            <person name="Hong G."/>
            <person name="Han B."/>
            <person name="Choisne N."/>
            <person name="Demange N."/>
            <person name="Orjeda G."/>
            <person name="Samain S."/>
            <person name="Cattolico L."/>
            <person name="Pelletier E."/>
            <person name="Couloux A."/>
            <person name="Segurens B."/>
            <person name="Wincker P."/>
            <person name="D'Hont A."/>
            <person name="Scarpelli C."/>
            <person name="Weissenbach J."/>
            <person name="Salanoubat M."/>
            <person name="Quetier F."/>
            <person name="Yu Y."/>
            <person name="Kim H.R."/>
            <person name="Rambo T."/>
            <person name="Currie J."/>
            <person name="Collura K."/>
            <person name="Luo M."/>
            <person name="Yang T."/>
            <person name="Ammiraju J.S.S."/>
            <person name="Engler F."/>
            <person name="Soderlund C."/>
            <person name="Wing R.A."/>
            <person name="Palmer L.E."/>
            <person name="de la Bastide M."/>
            <person name="Spiegel L."/>
            <person name="Nascimento L."/>
            <person name="Zutavern T."/>
            <person name="O'Shaughnessy A."/>
            <person name="Dike S."/>
            <person name="Dedhia N."/>
            <person name="Preston R."/>
            <person name="Balija V."/>
            <person name="McCombie W.R."/>
            <person name="Chow T."/>
            <person name="Chen H."/>
            <person name="Chung M."/>
            <person name="Chen C."/>
            <person name="Shaw J."/>
            <person name="Wu H."/>
            <person name="Hsiao K."/>
            <person name="Chao Y."/>
            <person name="Chu M."/>
            <person name="Cheng C."/>
            <person name="Hour A."/>
            <person name="Lee P."/>
            <person name="Lin S."/>
            <person name="Lin Y."/>
            <person name="Liou J."/>
            <person name="Liu S."/>
            <person name="Hsing Y."/>
            <person name="Raghuvanshi S."/>
            <person name="Mohanty A."/>
            <person name="Bharti A.K."/>
            <person name="Gaur A."/>
            <person name="Gupta V."/>
            <person name="Kumar D."/>
            <person name="Ravi V."/>
            <person name="Vij S."/>
            <person name="Kapur A."/>
            <person name="Khurana P."/>
            <person name="Khurana P."/>
            <person name="Khurana J.P."/>
            <person name="Tyagi A.K."/>
            <person name="Gaikwad K."/>
            <person name="Singh A."/>
            <person name="Dalal V."/>
            <person name="Srivastava S."/>
            <person name="Dixit A."/>
            <person name="Pal A.K."/>
            <person name="Ghazi I.A."/>
            <person name="Yadav M."/>
            <person name="Pandit A."/>
            <person name="Bhargava A."/>
            <person name="Sureshbabu K."/>
            <person name="Batra K."/>
            <person name="Sharma T.R."/>
            <person name="Mohapatra T."/>
            <person name="Singh N.K."/>
            <person name="Messing J."/>
            <person name="Nelson A.B."/>
            <person name="Fuks G."/>
            <person name="Kavchok S."/>
            <person name="Keizer G."/>
            <person name="Linton E."/>
            <person name="Llaca V."/>
            <person name="Song R."/>
            <person name="Tanyolac B."/>
            <person name="Young S."/>
            <person name="Ho-Il K."/>
            <person name="Hahn J.H."/>
            <person name="Sangsakoo G."/>
            <person name="Vanavichit A."/>
            <person name="de Mattos Luiz.A.T."/>
            <person name="Zimmer P.D."/>
            <person name="Malone G."/>
            <person name="Dellagostin O."/>
            <person name="de Oliveira A.C."/>
            <person name="Bevan M."/>
            <person name="Bancroft I."/>
            <person name="Minx P."/>
            <person name="Cordum H."/>
            <person name="Wilson R."/>
            <person name="Cheng Z."/>
            <person name="Jin W."/>
            <person name="Jiang J."/>
            <person name="Leong S.A."/>
            <person name="Iwama H."/>
            <person name="Gojobori T."/>
            <person name="Itoh T."/>
            <person name="Niimura Y."/>
            <person name="Fujii Y."/>
            <person name="Habara T."/>
            <person name="Sakai H."/>
            <person name="Sato Y."/>
            <person name="Wilson G."/>
            <person name="Kumar K."/>
            <person name="McCouch S."/>
            <person name="Juretic N."/>
            <person name="Hoen D."/>
            <person name="Wright S."/>
            <person name="Bruskiewich R."/>
            <person name="Bureau T."/>
            <person name="Miyao A."/>
            <person name="Hirochika H."/>
            <person name="Nishikawa T."/>
            <person name="Kadowaki K."/>
            <person name="Sugiura M."/>
            <person name="Burr B."/>
            <person name="Sasaki T."/>
        </authorList>
    </citation>
    <scope>NUCLEOTIDE SEQUENCE [LARGE SCALE GENOMIC DNA]</scope>
    <source>
        <strain evidence="3">cv. Nipponbare</strain>
    </source>
</reference>
<dbReference type="OMA" id="LSMNFIC"/>
<keyword evidence="1" id="KW-1133">Transmembrane helix</keyword>